<organism evidence="3 4">
    <name type="scientific">Thermothielavioides terrestris</name>
    <dbReference type="NCBI Taxonomy" id="2587410"/>
    <lineage>
        <taxon>Eukaryota</taxon>
        <taxon>Fungi</taxon>
        <taxon>Dikarya</taxon>
        <taxon>Ascomycota</taxon>
        <taxon>Pezizomycotina</taxon>
        <taxon>Sordariomycetes</taxon>
        <taxon>Sordariomycetidae</taxon>
        <taxon>Sordariales</taxon>
        <taxon>Chaetomiaceae</taxon>
        <taxon>Thermothielavioides</taxon>
    </lineage>
</organism>
<keyword evidence="2" id="KW-0472">Membrane</keyword>
<gene>
    <name evidence="3" type="ORF">TT172_LOCUS2127</name>
</gene>
<evidence type="ECO:0000256" key="1">
    <source>
        <dbReference type="SAM" id="MobiDB-lite"/>
    </source>
</evidence>
<sequence length="624" mass="63262">MMTPAPESSGFGVSAGDDDDEDDDDGAGLLLVLALPAVVDAVIAVLLDEACPAYCDEPGVVLGWGVIPVVLPLLWLLLHGCSAEVVFSGVDEGLVPPASCEEETIVTVRRVVSLPVNVEEKPETEVTTTDAVVSAGGGVLADADWVSLHGVELASDGTVAVSERVVDVGVVTSVQVVSTVGVAVLFWAGRGGEDADTSALQVVSMDESGGDVRVGLPLGPLLIGAKPLDGWVACQGKVEFGRGKGGADELSVIDGPDVVAVAAEVGPVPDGATLPAVEFGNGNGTELDTTDDDSPDDGMKLTVTPLPVGNAEVAFESGYGGIVAGTLGAVPVPRTPELRGIPDPPVAVLLVKGYGGEELQPVATLVGAVTPALVGKAQPLLELDIGYGAVPRPALPVGPAADEELLMGKGGVWIGVDELLVVLQTVVPRGAVPPAELDELVKGNGGEPELVAETGNPDEGTPVPPPVSVPPGADAVPFVNGNGVEAENIELPELPVNVLVSLWLWLAVPGAVDVFKGSPVADMNVSFVLLAELVTREDDGRGTVLVKVIVVTDVVPLLNVNVLVAVSVMASTLDVPRLEVVDPEFPGVKLEFVPAVADVAGGASEAVDEAPDVAGEVIPAVMDV</sequence>
<feature type="region of interest" description="Disordered" evidence="1">
    <location>
        <begin position="442"/>
        <end position="465"/>
    </location>
</feature>
<feature type="region of interest" description="Disordered" evidence="1">
    <location>
        <begin position="1"/>
        <end position="22"/>
    </location>
</feature>
<keyword evidence="2" id="KW-1133">Transmembrane helix</keyword>
<protein>
    <submittedName>
        <fullName evidence="3">Cf1176b8-b604-4c49-be30-5329c93d29f4</fullName>
    </submittedName>
</protein>
<feature type="transmembrane region" description="Helical" evidence="2">
    <location>
        <begin position="27"/>
        <end position="47"/>
    </location>
</feature>
<evidence type="ECO:0000313" key="4">
    <source>
        <dbReference type="Proteomes" id="UP000289323"/>
    </source>
</evidence>
<reference evidence="3 4" key="1">
    <citation type="submission" date="2018-04" db="EMBL/GenBank/DDBJ databases">
        <authorList>
            <person name="Huttner S."/>
            <person name="Dainat J."/>
        </authorList>
    </citation>
    <scope>NUCLEOTIDE SEQUENCE [LARGE SCALE GENOMIC DNA]</scope>
</reference>
<proteinExistence type="predicted"/>
<keyword evidence="2" id="KW-0812">Transmembrane</keyword>
<name>A0A446BBC6_9PEZI</name>
<evidence type="ECO:0000256" key="2">
    <source>
        <dbReference type="SAM" id="Phobius"/>
    </source>
</evidence>
<dbReference type="EMBL" id="OUUZ01000001">
    <property type="protein sequence ID" value="SPQ19708.1"/>
    <property type="molecule type" value="Genomic_DNA"/>
</dbReference>
<feature type="transmembrane region" description="Helical" evidence="2">
    <location>
        <begin position="59"/>
        <end position="78"/>
    </location>
</feature>
<dbReference type="Proteomes" id="UP000289323">
    <property type="component" value="Unassembled WGS sequence"/>
</dbReference>
<accession>A0A446BBC6</accession>
<dbReference type="AlphaFoldDB" id="A0A446BBC6"/>
<evidence type="ECO:0000313" key="3">
    <source>
        <dbReference type="EMBL" id="SPQ19708.1"/>
    </source>
</evidence>